<feature type="signal peptide" evidence="1">
    <location>
        <begin position="1"/>
        <end position="25"/>
    </location>
</feature>
<keyword evidence="1" id="KW-0732">Signal</keyword>
<comment type="caution">
    <text evidence="2">The sequence shown here is derived from an EMBL/GenBank/DDBJ whole genome shotgun (WGS) entry which is preliminary data.</text>
</comment>
<reference evidence="2 3" key="1">
    <citation type="submission" date="2020-08" db="EMBL/GenBank/DDBJ databases">
        <title>Genomic Encyclopedia of Type Strains, Phase IV (KMG-IV): sequencing the most valuable type-strain genomes for metagenomic binning, comparative biology and taxonomic classification.</title>
        <authorList>
            <person name="Goeker M."/>
        </authorList>
    </citation>
    <scope>NUCLEOTIDE SEQUENCE [LARGE SCALE GENOMIC DNA]</scope>
    <source>
        <strain evidence="2 3">DSM 25966</strain>
    </source>
</reference>
<evidence type="ECO:0000256" key="1">
    <source>
        <dbReference type="SAM" id="SignalP"/>
    </source>
</evidence>
<dbReference type="Proteomes" id="UP000553963">
    <property type="component" value="Unassembled WGS sequence"/>
</dbReference>
<name>A0A840ANB2_9HYPH</name>
<keyword evidence="3" id="KW-1185">Reference proteome</keyword>
<protein>
    <submittedName>
        <fullName evidence="2">Uncharacterized protein</fullName>
    </submittedName>
</protein>
<dbReference type="EMBL" id="JACIDS010000002">
    <property type="protein sequence ID" value="MBB3930798.1"/>
    <property type="molecule type" value="Genomic_DNA"/>
</dbReference>
<organism evidence="2 3">
    <name type="scientific">Kaistia hirudinis</name>
    <dbReference type="NCBI Taxonomy" id="1293440"/>
    <lineage>
        <taxon>Bacteria</taxon>
        <taxon>Pseudomonadati</taxon>
        <taxon>Pseudomonadota</taxon>
        <taxon>Alphaproteobacteria</taxon>
        <taxon>Hyphomicrobiales</taxon>
        <taxon>Kaistiaceae</taxon>
        <taxon>Kaistia</taxon>
    </lineage>
</organism>
<accession>A0A840ANB2</accession>
<gene>
    <name evidence="2" type="ORF">GGR25_001837</name>
</gene>
<proteinExistence type="predicted"/>
<dbReference type="AlphaFoldDB" id="A0A840ANB2"/>
<dbReference type="RefSeq" id="WP_183398420.1">
    <property type="nucleotide sequence ID" value="NZ_JACIDS010000002.1"/>
</dbReference>
<evidence type="ECO:0000313" key="3">
    <source>
        <dbReference type="Proteomes" id="UP000553963"/>
    </source>
</evidence>
<feature type="chain" id="PRO_5032925403" evidence="1">
    <location>
        <begin position="26"/>
        <end position="127"/>
    </location>
</feature>
<evidence type="ECO:0000313" key="2">
    <source>
        <dbReference type="EMBL" id="MBB3930798.1"/>
    </source>
</evidence>
<sequence>MNRLPVIAAALAAALSTMPVLPASAAAKDPSCKSTRWSMALPAGSSDESKVIVDSPDNKVWRVGAGGVPPSVMLVIEYRSTNGTKGELVLQSGRAEFVEGSTVTMHLRRVGSGRDGVSVAGTYQVKC</sequence>